<dbReference type="KEGG" id="ptrt:HU722_0004310"/>
<dbReference type="AlphaFoldDB" id="A0A8H9YM24"/>
<gene>
    <name evidence="2" type="ORF">HU722_0004310</name>
    <name evidence="1" type="ORF">HU722_06085</name>
</gene>
<evidence type="ECO:0000313" key="3">
    <source>
        <dbReference type="Proteomes" id="UP000615613"/>
    </source>
</evidence>
<reference evidence="1" key="1">
    <citation type="journal article" date="2020" name="Microorganisms">
        <title>Reliable Identification of Environmental Pseudomonas Isolates Using the rpoD Gene.</title>
        <authorList>
            <consortium name="The Broad Institute Genome Sequencing Platform"/>
            <person name="Girard L."/>
            <person name="Lood C."/>
            <person name="Rokni-Zadeh H."/>
            <person name="van Noort V."/>
            <person name="Lavigne R."/>
            <person name="De Mot R."/>
        </authorList>
    </citation>
    <scope>NUCLEOTIDE SEQUENCE [LARGE SCALE GENOMIC DNA]</scope>
    <source>
        <strain evidence="1">SWRI145</strain>
    </source>
</reference>
<sequence>MNDKGQDRLAQGFLARKDRALQSIQEILGLDKQTYQGWLDAMTPEERSTHDDEVGRYMELCTIMYAEHKQWSSQLLLGAPENALAHSVNQSSMIGGLGAILLDELKKPSGRAIPQHLRKAGKQIEKLTTAKKRFLDELYKQLRSDEQEVYGDLLTSCIPLLCAMPDLALYETFGRVDLAWKFRSSLMIKPQPGVPESGLQAVITRLHKRVTELSSQALSPILSRSITQKKDSLAAKLMLATLVNRSHWEFLELERFEGIATQSLLRLVMSLRRSDHAKIPANGTRGNFTQWLTRTFCVDSYAGEQTWRGLKPKHVDRFYKQAEWILLWEKRDSVEHYDSEEALLNLCVLGMTWSYCTHEKHDVRVPDVKDYDLVSGREVEHGELVPLTRIMYQQRQLNILARSQQHYALSPRKLEIQSACSKVGRQERMTYIRSNLRNTSLAQWRGLTKGIYEVLAPLLQGQAAVPITVT</sequence>
<dbReference type="Proteomes" id="UP000615613">
    <property type="component" value="Chromosome"/>
</dbReference>
<evidence type="ECO:0000313" key="2">
    <source>
        <dbReference type="EMBL" id="QXH84721.1"/>
    </source>
</evidence>
<accession>A0A8H9YM24</accession>
<dbReference type="RefSeq" id="WP_186754735.1">
    <property type="nucleotide sequence ID" value="NZ_CP077084.1"/>
</dbReference>
<keyword evidence="3" id="KW-1185">Reference proteome</keyword>
<organism evidence="1">
    <name type="scientific">Pseudomonas tritici</name>
    <dbReference type="NCBI Taxonomy" id="2745518"/>
    <lineage>
        <taxon>Bacteria</taxon>
        <taxon>Pseudomonadati</taxon>
        <taxon>Pseudomonadota</taxon>
        <taxon>Gammaproteobacteria</taxon>
        <taxon>Pseudomonadales</taxon>
        <taxon>Pseudomonadaceae</taxon>
        <taxon>Pseudomonas</taxon>
    </lineage>
</organism>
<dbReference type="EMBL" id="JABWQF010000003">
    <property type="protein sequence ID" value="MBC3291082.1"/>
    <property type="molecule type" value="Genomic_DNA"/>
</dbReference>
<evidence type="ECO:0000313" key="1">
    <source>
        <dbReference type="EMBL" id="MBC3291082.1"/>
    </source>
</evidence>
<dbReference type="EMBL" id="CP077084">
    <property type="protein sequence ID" value="QXH84721.1"/>
    <property type="molecule type" value="Genomic_DNA"/>
</dbReference>
<protein>
    <submittedName>
        <fullName evidence="1">Uncharacterized protein</fullName>
    </submittedName>
</protein>
<proteinExistence type="predicted"/>
<reference evidence="2" key="2">
    <citation type="submission" date="2021-06" db="EMBL/GenBank/DDBJ databases">
        <title>Updating the genus Pseudomonas: Description of 43 new species and partition of the Pseudomonas putida group.</title>
        <authorList>
            <person name="Girard L."/>
            <person name="Lood C."/>
            <person name="Vandamme P."/>
            <person name="Rokni-Zadeh H."/>
            <person name="van Noort V."/>
            <person name="Hofte M."/>
            <person name="Lavigne R."/>
            <person name="De Mot R."/>
        </authorList>
    </citation>
    <scope>NUCLEOTIDE SEQUENCE</scope>
    <source>
        <strain evidence="2">SWRI145</strain>
    </source>
</reference>
<name>A0A8H9YM24_9PSED</name>